<dbReference type="InterPro" id="IPR008949">
    <property type="entry name" value="Isoprenoid_synthase_dom_sf"/>
</dbReference>
<dbReference type="GO" id="GO:0010333">
    <property type="term" value="F:terpene synthase activity"/>
    <property type="evidence" value="ECO:0007669"/>
    <property type="project" value="InterPro"/>
</dbReference>
<name>A0A423X8J7_9PEZI</name>
<comment type="cofactor">
    <cofactor evidence="1 4">
        <name>Mg(2+)</name>
        <dbReference type="ChEBI" id="CHEBI:18420"/>
    </cofactor>
</comment>
<keyword evidence="3 4" id="KW-0460">Magnesium</keyword>
<dbReference type="AlphaFoldDB" id="A0A423X8J7"/>
<dbReference type="EMBL" id="LKEB01000024">
    <property type="protein sequence ID" value="ROW12004.1"/>
    <property type="molecule type" value="Genomic_DNA"/>
</dbReference>
<evidence type="ECO:0000256" key="1">
    <source>
        <dbReference type="ARBA" id="ARBA00001946"/>
    </source>
</evidence>
<dbReference type="InterPro" id="IPR034686">
    <property type="entry name" value="Terpene_cyclase-like_2"/>
</dbReference>
<dbReference type="OrthoDB" id="6486656at2759"/>
<dbReference type="SUPFAM" id="SSF48576">
    <property type="entry name" value="Terpenoid synthases"/>
    <property type="match status" value="1"/>
</dbReference>
<dbReference type="PANTHER" id="PTHR35201">
    <property type="entry name" value="TERPENE SYNTHASE"/>
    <property type="match status" value="1"/>
</dbReference>
<reference evidence="5 6" key="1">
    <citation type="submission" date="2015-09" db="EMBL/GenBank/DDBJ databases">
        <title>Host preference determinants of Valsa canker pathogens revealed by comparative genomics.</title>
        <authorList>
            <person name="Yin Z."/>
            <person name="Huang L."/>
        </authorList>
    </citation>
    <scope>NUCLEOTIDE SEQUENCE [LARGE SCALE GENOMIC DNA]</scope>
    <source>
        <strain evidence="5 6">SXYLt</strain>
    </source>
</reference>
<organism evidence="5 6">
    <name type="scientific">Cytospora leucostoma</name>
    <dbReference type="NCBI Taxonomy" id="1230097"/>
    <lineage>
        <taxon>Eukaryota</taxon>
        <taxon>Fungi</taxon>
        <taxon>Dikarya</taxon>
        <taxon>Ascomycota</taxon>
        <taxon>Pezizomycotina</taxon>
        <taxon>Sordariomycetes</taxon>
        <taxon>Sordariomycetidae</taxon>
        <taxon>Diaporthales</taxon>
        <taxon>Cytosporaceae</taxon>
        <taxon>Cytospora</taxon>
    </lineage>
</organism>
<dbReference type="GO" id="GO:0046872">
    <property type="term" value="F:metal ion binding"/>
    <property type="evidence" value="ECO:0007669"/>
    <property type="project" value="UniProtKB-KW"/>
</dbReference>
<dbReference type="Proteomes" id="UP000285146">
    <property type="component" value="Unassembled WGS sequence"/>
</dbReference>
<keyword evidence="6" id="KW-1185">Reference proteome</keyword>
<dbReference type="SFLD" id="SFLDG01020">
    <property type="entry name" value="Terpene_Cyclase_Like_2"/>
    <property type="match status" value="1"/>
</dbReference>
<dbReference type="GO" id="GO:0008299">
    <property type="term" value="P:isoprenoid biosynthetic process"/>
    <property type="evidence" value="ECO:0007669"/>
    <property type="project" value="UniProtKB-ARBA"/>
</dbReference>
<evidence type="ECO:0000313" key="5">
    <source>
        <dbReference type="EMBL" id="ROW12004.1"/>
    </source>
</evidence>
<gene>
    <name evidence="5" type="ORF">VPNG_05269</name>
</gene>
<dbReference type="Pfam" id="PF19086">
    <property type="entry name" value="Terpene_syn_C_2"/>
    <property type="match status" value="1"/>
</dbReference>
<evidence type="ECO:0000256" key="3">
    <source>
        <dbReference type="ARBA" id="ARBA00022842"/>
    </source>
</evidence>
<evidence type="ECO:0000313" key="6">
    <source>
        <dbReference type="Proteomes" id="UP000285146"/>
    </source>
</evidence>
<dbReference type="EC" id="4.2.3.-" evidence="4"/>
<evidence type="ECO:0000256" key="2">
    <source>
        <dbReference type="ARBA" id="ARBA00006333"/>
    </source>
</evidence>
<keyword evidence="4" id="KW-0479">Metal-binding</keyword>
<proteinExistence type="inferred from homology"/>
<keyword evidence="4" id="KW-0456">Lyase</keyword>
<dbReference type="STRING" id="1230097.A0A423X8J7"/>
<dbReference type="Gene3D" id="1.10.600.10">
    <property type="entry name" value="Farnesyl Diphosphate Synthase"/>
    <property type="match status" value="1"/>
</dbReference>
<dbReference type="PANTHER" id="PTHR35201:SF4">
    <property type="entry name" value="BETA-PINACENE SYNTHASE-RELATED"/>
    <property type="match status" value="1"/>
</dbReference>
<sequence length="334" mass="38608">MAQIIFLPDFQAKWRWPRQINPETEGIRQETLDWTASFKAFTPKAQEAFDKCNFNQLRCANDLMNLFFVFDEHSDKSGPSEVWDQVGVIMDALRNPHKPRPAGEWVGGEIARQFWIRTCAISTLTFQKRFIESMQDYLQGTAQQAEDRDKSYIRDIDSYLDVRRKTIGVISSFNMLEMAMTIPDEVMRDPVIQELEALAVDLTIIANDVLSYNKEQASGDDQHNLITIVMTEKALEVQQAIDWAAQLHTDMTERFNKLFLQIPRWGGPLDWEVQTYMNGVAHWVGANVQWSYESERYFGKRGLEVRESRVLNLSPRKFLMEEIGPVIVEDSIAG</sequence>
<comment type="caution">
    <text evidence="5">The sequence shown here is derived from an EMBL/GenBank/DDBJ whole genome shotgun (WGS) entry which is preliminary data.</text>
</comment>
<evidence type="ECO:0000256" key="4">
    <source>
        <dbReference type="RuleBase" id="RU366034"/>
    </source>
</evidence>
<dbReference type="SFLD" id="SFLDS00005">
    <property type="entry name" value="Isoprenoid_Synthase_Type_I"/>
    <property type="match status" value="1"/>
</dbReference>
<dbReference type="InParanoid" id="A0A423X8J7"/>
<accession>A0A423X8J7</accession>
<comment type="similarity">
    <text evidence="2 4">Belongs to the terpene synthase family.</text>
</comment>
<protein>
    <recommendedName>
        <fullName evidence="4">Terpene synthase</fullName>
        <ecNumber evidence="4">4.2.3.-</ecNumber>
    </recommendedName>
</protein>